<dbReference type="Pfam" id="PF25954">
    <property type="entry name" value="Beta-barrel_RND_2"/>
    <property type="match status" value="1"/>
</dbReference>
<sequence>MLNRRWLAERPYVLAAVIASVLVLWMMSGMMQAEEVTSETESKHHEVPVPKVKVETLYAQPVFDSVELYGRTEPDRTTTLKAEIPGRVVEVLARRGARVKKGDVIARIAINDLNAQLAKSKALLVQREMEYQGTLKLNQDGYQGKVQLSRAEADLESVKAEISRLEIDIANTVIRAPFNGVMNTRYIEVGDYVKNGDKVAMIADLNPLIVRAHVTENQINQLQRGQKADIKLLNSQQAQGEIRYIASVADDATNTFKIEVAIDNSDFQLLAGLSGEVNIPLTQVDAIKISPALLALDEVGNVGVKTVNENTVVFTGIDIVKTESDGIWLTGLGQQADIITLGQGFVRDGDTVQAVFPDLESK</sequence>
<proteinExistence type="inferred from homology"/>
<accession>A0A7Y0LCG8</accession>
<dbReference type="PANTHER" id="PTHR30469">
    <property type="entry name" value="MULTIDRUG RESISTANCE PROTEIN MDTA"/>
    <property type="match status" value="1"/>
</dbReference>
<evidence type="ECO:0000256" key="2">
    <source>
        <dbReference type="SAM" id="Coils"/>
    </source>
</evidence>
<evidence type="ECO:0000259" key="4">
    <source>
        <dbReference type="Pfam" id="PF25973"/>
    </source>
</evidence>
<keyword evidence="2" id="KW-0175">Coiled coil</keyword>
<evidence type="ECO:0000313" key="6">
    <source>
        <dbReference type="Proteomes" id="UP000568664"/>
    </source>
</evidence>
<dbReference type="GO" id="GO:1990281">
    <property type="term" value="C:efflux pump complex"/>
    <property type="evidence" value="ECO:0007669"/>
    <property type="project" value="TreeGrafter"/>
</dbReference>
<feature type="domain" description="CzcB-like barrel-sandwich hybrid" evidence="4">
    <location>
        <begin position="77"/>
        <end position="204"/>
    </location>
</feature>
<dbReference type="GO" id="GO:0015562">
    <property type="term" value="F:efflux transmembrane transporter activity"/>
    <property type="evidence" value="ECO:0007669"/>
    <property type="project" value="TreeGrafter"/>
</dbReference>
<dbReference type="Pfam" id="PF25973">
    <property type="entry name" value="BSH_CzcB"/>
    <property type="match status" value="1"/>
</dbReference>
<evidence type="ECO:0000313" key="5">
    <source>
        <dbReference type="EMBL" id="NMP31901.1"/>
    </source>
</evidence>
<dbReference type="InterPro" id="IPR006143">
    <property type="entry name" value="RND_pump_MFP"/>
</dbReference>
<dbReference type="RefSeq" id="WP_169075232.1">
    <property type="nucleotide sequence ID" value="NZ_JABBXH010000003.1"/>
</dbReference>
<dbReference type="InterPro" id="IPR058792">
    <property type="entry name" value="Beta-barrel_RND_2"/>
</dbReference>
<comment type="caution">
    <text evidence="5">The sequence shown here is derived from an EMBL/GenBank/DDBJ whole genome shotgun (WGS) entry which is preliminary data.</text>
</comment>
<reference evidence="5 6" key="1">
    <citation type="submission" date="2020-04" db="EMBL/GenBank/DDBJ databases">
        <title>Thalassotalea sp. M1531, isolated from the surface of marine red alga.</title>
        <authorList>
            <person name="Pang L."/>
            <person name="Lu D.-C."/>
        </authorList>
    </citation>
    <scope>NUCLEOTIDE SEQUENCE [LARGE SCALE GENOMIC DNA]</scope>
    <source>
        <strain evidence="5 6">M1531</strain>
    </source>
</reference>
<evidence type="ECO:0000259" key="3">
    <source>
        <dbReference type="Pfam" id="PF25954"/>
    </source>
</evidence>
<feature type="coiled-coil region" evidence="2">
    <location>
        <begin position="148"/>
        <end position="175"/>
    </location>
</feature>
<protein>
    <submittedName>
        <fullName evidence="5">Efflux RND transporter periplasmic adaptor subunit</fullName>
    </submittedName>
</protein>
<feature type="domain" description="CusB-like beta-barrel" evidence="3">
    <location>
        <begin position="210"/>
        <end position="279"/>
    </location>
</feature>
<dbReference type="InterPro" id="IPR058647">
    <property type="entry name" value="BSH_CzcB-like"/>
</dbReference>
<gene>
    <name evidence="5" type="ORF">HII17_10015</name>
</gene>
<dbReference type="Gene3D" id="2.40.50.100">
    <property type="match status" value="1"/>
</dbReference>
<name>A0A7Y0LCG8_9GAMM</name>
<dbReference type="PANTHER" id="PTHR30469:SF29">
    <property type="entry name" value="BLR2860 PROTEIN"/>
    <property type="match status" value="1"/>
</dbReference>
<dbReference type="AlphaFoldDB" id="A0A7Y0LCG8"/>
<organism evidence="5 6">
    <name type="scientific">Thalassotalea algicola</name>
    <dbReference type="NCBI Taxonomy" id="2716224"/>
    <lineage>
        <taxon>Bacteria</taxon>
        <taxon>Pseudomonadati</taxon>
        <taxon>Pseudomonadota</taxon>
        <taxon>Gammaproteobacteria</taxon>
        <taxon>Alteromonadales</taxon>
        <taxon>Colwelliaceae</taxon>
        <taxon>Thalassotalea</taxon>
    </lineage>
</organism>
<dbReference type="NCBIfam" id="TIGR01730">
    <property type="entry name" value="RND_mfp"/>
    <property type="match status" value="1"/>
</dbReference>
<dbReference type="Proteomes" id="UP000568664">
    <property type="component" value="Unassembled WGS sequence"/>
</dbReference>
<dbReference type="EMBL" id="JABBXH010000003">
    <property type="protein sequence ID" value="NMP31901.1"/>
    <property type="molecule type" value="Genomic_DNA"/>
</dbReference>
<evidence type="ECO:0000256" key="1">
    <source>
        <dbReference type="ARBA" id="ARBA00009477"/>
    </source>
</evidence>
<dbReference type="Gene3D" id="2.40.30.170">
    <property type="match status" value="1"/>
</dbReference>
<dbReference type="SUPFAM" id="SSF111369">
    <property type="entry name" value="HlyD-like secretion proteins"/>
    <property type="match status" value="1"/>
</dbReference>
<keyword evidence="6" id="KW-1185">Reference proteome</keyword>
<comment type="similarity">
    <text evidence="1">Belongs to the membrane fusion protein (MFP) (TC 8.A.1) family.</text>
</comment>